<protein>
    <submittedName>
        <fullName evidence="2">Uncharacterized protein</fullName>
    </submittedName>
</protein>
<accession>A0A849CM23</accession>
<proteinExistence type="predicted"/>
<dbReference type="RefSeq" id="WP_014390746.1">
    <property type="nucleotide sequence ID" value="NZ_CP014618.1"/>
</dbReference>
<evidence type="ECO:0000313" key="3">
    <source>
        <dbReference type="Proteomes" id="UP000540079"/>
    </source>
</evidence>
<name>A0A849CM23_PASMD</name>
<gene>
    <name evidence="2" type="ORF">C2800_11210</name>
    <name evidence="1" type="ORF">NQF69_11325</name>
</gene>
<dbReference type="EMBL" id="PPVL01000014">
    <property type="protein sequence ID" value="NNI79975.1"/>
    <property type="molecule type" value="Genomic_DNA"/>
</dbReference>
<dbReference type="EMBL" id="JANIEN010000020">
    <property type="protein sequence ID" value="MDT3453353.1"/>
    <property type="molecule type" value="Genomic_DNA"/>
</dbReference>
<evidence type="ECO:0000313" key="2">
    <source>
        <dbReference type="EMBL" id="NNI79975.1"/>
    </source>
</evidence>
<reference evidence="1" key="2">
    <citation type="submission" date="2022-07" db="EMBL/GenBank/DDBJ databases">
        <title>Sequence of Pasteurella multocoda 17BRD-035.</title>
        <authorList>
            <person name="Roy Chowdhury P."/>
            <person name="Alhamami T."/>
            <person name="Trott D.J."/>
            <person name="Djordvevic S.P."/>
        </authorList>
    </citation>
    <scope>NUCLEOTIDE SEQUENCE</scope>
    <source>
        <strain evidence="1">17BRD-035</strain>
    </source>
</reference>
<dbReference type="AlphaFoldDB" id="A0A849CM23"/>
<organism evidence="2 3">
    <name type="scientific">Pasteurella multocida</name>
    <dbReference type="NCBI Taxonomy" id="747"/>
    <lineage>
        <taxon>Bacteria</taxon>
        <taxon>Pseudomonadati</taxon>
        <taxon>Pseudomonadota</taxon>
        <taxon>Gammaproteobacteria</taxon>
        <taxon>Pasteurellales</taxon>
        <taxon>Pasteurellaceae</taxon>
        <taxon>Pasteurella</taxon>
    </lineage>
</organism>
<dbReference type="Proteomes" id="UP000540079">
    <property type="component" value="Unassembled WGS sequence"/>
</dbReference>
<dbReference type="Proteomes" id="UP001182304">
    <property type="component" value="Unassembled WGS sequence"/>
</dbReference>
<reference evidence="2 3" key="1">
    <citation type="journal article" date="2018" name="Front. Microbiol.">
        <title>Genetic and Phylogenetic Characteristics of Pasteurella multocida Isolates From Different Host Species.</title>
        <authorList>
            <person name="Peng Z."/>
            <person name="Liang W."/>
            <person name="Wang F."/>
            <person name="Xu Z."/>
            <person name="Xie Z."/>
            <person name="Lian Z."/>
            <person name="Hua L."/>
            <person name="Zhou R."/>
            <person name="Chen H."/>
            <person name="Wu B."/>
        </authorList>
    </citation>
    <scope>NUCLEOTIDE SEQUENCE [LARGE SCALE GENOMIC DNA]</scope>
    <source>
        <strain evidence="2 3">HNA06</strain>
    </source>
</reference>
<comment type="caution">
    <text evidence="2">The sequence shown here is derived from an EMBL/GenBank/DDBJ whole genome shotgun (WGS) entry which is preliminary data.</text>
</comment>
<evidence type="ECO:0000313" key="1">
    <source>
        <dbReference type="EMBL" id="MDT3453353.1"/>
    </source>
</evidence>
<sequence length="114" mass="12837">MSNSANWAYTAQATIWHKIGDNYETGKAEFSEPVLIYCDYGHNSKLTTSSLGREAVAKNTIWTEYDKAKKGDYILIGQSNEADPFTANADEIINIIRYADTFDRKRDDFALITG</sequence>